<dbReference type="Pfam" id="PF20772">
    <property type="entry name" value="TACO1_YebC_N"/>
    <property type="match status" value="1"/>
</dbReference>
<dbReference type="NCBIfam" id="NF009044">
    <property type="entry name" value="PRK12378.1"/>
    <property type="match status" value="1"/>
</dbReference>
<keyword evidence="5 6" id="KW-0804">Transcription</keyword>
<evidence type="ECO:0000256" key="5">
    <source>
        <dbReference type="ARBA" id="ARBA00023163"/>
    </source>
</evidence>
<comment type="similarity">
    <text evidence="1 6">Belongs to the TACO1 family.</text>
</comment>
<dbReference type="KEGG" id="mmn:midi_00220"/>
<comment type="subcellular location">
    <subcellularLocation>
        <location evidence="6">Cytoplasm</location>
    </subcellularLocation>
</comment>
<sequence>MAGHSKFKNIMHRKGAQDKKRAKVFTKILKEITVAVAGGITESQFNPRLRLAILSAKEANLPKDKVEAAIKKASSPTDSGNYEEIRYEGYGAAGIAFIVETLSNNRNRTASEVRSTFTKFGGSLGDTGSVSYIFQRMGLIIYPSSIKDAEEILELAIEAGAEDCQLIGEEHEICCSLEELHTVKDYLEAKIGEAKSAKLIWKPNITTSLDHETIKKVLKLINALEDLDDVQNVWTNLEIPEDFEDDDN</sequence>
<dbReference type="InterPro" id="IPR049083">
    <property type="entry name" value="TACO1_YebC_N"/>
</dbReference>
<evidence type="ECO:0000259" key="8">
    <source>
        <dbReference type="Pfam" id="PF20772"/>
    </source>
</evidence>
<proteinExistence type="inferred from homology"/>
<name>F7XV39_MIDMI</name>
<feature type="domain" description="TACO1/YebC-like N-terminal" evidence="8">
    <location>
        <begin position="5"/>
        <end position="74"/>
    </location>
</feature>
<dbReference type="HOGENOM" id="CLU_062974_2_2_5"/>
<dbReference type="RefSeq" id="WP_013950754.1">
    <property type="nucleotide sequence ID" value="NC_015722.1"/>
</dbReference>
<dbReference type="InterPro" id="IPR017856">
    <property type="entry name" value="Integrase-like_N"/>
</dbReference>
<dbReference type="GO" id="GO:0003677">
    <property type="term" value="F:DNA binding"/>
    <property type="evidence" value="ECO:0007669"/>
    <property type="project" value="UniProtKB-UniRule"/>
</dbReference>
<dbReference type="InterPro" id="IPR002876">
    <property type="entry name" value="Transcrip_reg_TACO1-like"/>
</dbReference>
<evidence type="ECO:0000259" key="7">
    <source>
        <dbReference type="Pfam" id="PF01709"/>
    </source>
</evidence>
<evidence type="ECO:0000256" key="1">
    <source>
        <dbReference type="ARBA" id="ARBA00008724"/>
    </source>
</evidence>
<dbReference type="Proteomes" id="UP000006639">
    <property type="component" value="Chromosome"/>
</dbReference>
<dbReference type="FunFam" id="1.10.10.200:FF:000002">
    <property type="entry name" value="Probable transcriptional regulatory protein CLM62_37755"/>
    <property type="match status" value="1"/>
</dbReference>
<gene>
    <name evidence="9" type="ordered locus">midi_00220</name>
</gene>
<keyword evidence="10" id="KW-1185">Reference proteome</keyword>
<reference evidence="9 10" key="1">
    <citation type="journal article" date="2011" name="Mol. Biol. Evol.">
        <title>Phylogenomic evidence for the presence of a flagellum and cbb3 oxidase in the free-living mitochondrial ancestor.</title>
        <authorList>
            <person name="Sassera D."/>
            <person name="Lo N."/>
            <person name="Epis S."/>
            <person name="D'Auria G."/>
            <person name="Montagna M."/>
            <person name="Comandatore F."/>
            <person name="Horner D."/>
            <person name="Pereto J."/>
            <person name="Luciano A.M."/>
            <person name="Franciosi F."/>
            <person name="Ferri E."/>
            <person name="Crotti E."/>
            <person name="Bazzocchi C."/>
            <person name="Daffonchio D."/>
            <person name="Sacchi L."/>
            <person name="Moya A."/>
            <person name="Latorre A."/>
            <person name="Bandi C."/>
        </authorList>
    </citation>
    <scope>NUCLEOTIDE SEQUENCE [LARGE SCALE GENOMIC DNA]</scope>
    <source>
        <strain evidence="9 10">IricVA</strain>
    </source>
</reference>
<dbReference type="PANTHER" id="PTHR12532:SF11">
    <property type="match status" value="1"/>
</dbReference>
<evidence type="ECO:0000313" key="10">
    <source>
        <dbReference type="Proteomes" id="UP000006639"/>
    </source>
</evidence>
<evidence type="ECO:0000256" key="2">
    <source>
        <dbReference type="ARBA" id="ARBA00022490"/>
    </source>
</evidence>
<dbReference type="OrthoDB" id="9781053at2"/>
<dbReference type="NCBIfam" id="NF001030">
    <property type="entry name" value="PRK00110.1"/>
    <property type="match status" value="1"/>
</dbReference>
<dbReference type="GO" id="GO:0006355">
    <property type="term" value="P:regulation of DNA-templated transcription"/>
    <property type="evidence" value="ECO:0007669"/>
    <property type="project" value="UniProtKB-UniRule"/>
</dbReference>
<dbReference type="InterPro" id="IPR048300">
    <property type="entry name" value="TACO1_YebC-like_2nd/3rd_dom"/>
</dbReference>
<accession>F7XV39</accession>
<evidence type="ECO:0000256" key="6">
    <source>
        <dbReference type="HAMAP-Rule" id="MF_00693"/>
    </source>
</evidence>
<dbReference type="InterPro" id="IPR026564">
    <property type="entry name" value="Transcrip_reg_TACO1-like_dom3"/>
</dbReference>
<dbReference type="Pfam" id="PF01709">
    <property type="entry name" value="Transcrip_reg"/>
    <property type="match status" value="1"/>
</dbReference>
<dbReference type="HAMAP" id="MF_00693">
    <property type="entry name" value="Transcrip_reg_TACO1"/>
    <property type="match status" value="1"/>
</dbReference>
<dbReference type="Gene3D" id="1.10.10.200">
    <property type="match status" value="1"/>
</dbReference>
<dbReference type="STRING" id="696127.midi_00220"/>
<dbReference type="AlphaFoldDB" id="F7XV39"/>
<keyword evidence="2 6" id="KW-0963">Cytoplasm</keyword>
<evidence type="ECO:0000256" key="3">
    <source>
        <dbReference type="ARBA" id="ARBA00023015"/>
    </source>
</evidence>
<dbReference type="InterPro" id="IPR029072">
    <property type="entry name" value="YebC-like"/>
</dbReference>
<dbReference type="SUPFAM" id="SSF75625">
    <property type="entry name" value="YebC-like"/>
    <property type="match status" value="1"/>
</dbReference>
<organism evidence="9 10">
    <name type="scientific">Midichloria mitochondrii (strain IricVA)</name>
    <dbReference type="NCBI Taxonomy" id="696127"/>
    <lineage>
        <taxon>Bacteria</taxon>
        <taxon>Pseudomonadati</taxon>
        <taxon>Pseudomonadota</taxon>
        <taxon>Alphaproteobacteria</taxon>
        <taxon>Rickettsiales</taxon>
        <taxon>Candidatus Midichloriaceae</taxon>
        <taxon>Candidatus Midichloria</taxon>
    </lineage>
</organism>
<evidence type="ECO:0000256" key="4">
    <source>
        <dbReference type="ARBA" id="ARBA00023125"/>
    </source>
</evidence>
<protein>
    <recommendedName>
        <fullName evidence="6">Probable transcriptional regulatory protein midi_00220</fullName>
    </recommendedName>
</protein>
<keyword evidence="4 6" id="KW-0238">DNA-binding</keyword>
<dbReference type="NCBIfam" id="TIGR01033">
    <property type="entry name" value="YebC/PmpR family DNA-binding transcriptional regulator"/>
    <property type="match status" value="1"/>
</dbReference>
<dbReference type="EMBL" id="CP002130">
    <property type="protein sequence ID" value="AEI88538.1"/>
    <property type="molecule type" value="Genomic_DNA"/>
</dbReference>
<keyword evidence="3 6" id="KW-0805">Transcription regulation</keyword>
<evidence type="ECO:0000313" key="9">
    <source>
        <dbReference type="EMBL" id="AEI88538.1"/>
    </source>
</evidence>
<dbReference type="PANTHER" id="PTHR12532">
    <property type="entry name" value="TRANSLATIONAL ACTIVATOR OF CYTOCHROME C OXIDASE 1"/>
    <property type="match status" value="1"/>
</dbReference>
<feature type="domain" description="TACO1/YebC-like second and third" evidence="7">
    <location>
        <begin position="82"/>
        <end position="237"/>
    </location>
</feature>
<dbReference type="Gene3D" id="3.30.70.980">
    <property type="match status" value="2"/>
</dbReference>
<dbReference type="GO" id="GO:0005737">
    <property type="term" value="C:cytoplasm"/>
    <property type="evidence" value="ECO:0007669"/>
    <property type="project" value="UniProtKB-SubCell"/>
</dbReference>